<feature type="transmembrane region" description="Helical" evidence="10">
    <location>
        <begin position="44"/>
        <end position="61"/>
    </location>
</feature>
<keyword evidence="4 10" id="KW-1133">Transmembrane helix</keyword>
<evidence type="ECO:0000256" key="7">
    <source>
        <dbReference type="ARBA" id="ARBA00023170"/>
    </source>
</evidence>
<feature type="transmembrane region" description="Helical" evidence="10">
    <location>
        <begin position="166"/>
        <end position="195"/>
    </location>
</feature>
<dbReference type="AlphaFoldDB" id="A0A164YWQ5"/>
<evidence type="ECO:0000256" key="5">
    <source>
        <dbReference type="ARBA" id="ARBA00023040"/>
    </source>
</evidence>
<dbReference type="EMBL" id="LRGB01000868">
    <property type="protein sequence ID" value="KZS15690.1"/>
    <property type="molecule type" value="Genomic_DNA"/>
</dbReference>
<dbReference type="InterPro" id="IPR017452">
    <property type="entry name" value="GPCR_Rhodpsn_7TM"/>
</dbReference>
<sequence length="359" mass="39861">MEEHWYNLIAAVLTTIAVIGSSANLAVIIIVARNRKLWNRQCMLIINVACADFFNATFGILMPLTSSIHRQWIFGDLGCNFYAFVTTVVGTASATTLAFLALDRALKICQSTWILKLPETRLIIVVLWIYSFIVSSPPLFGWGNFILEGPGISCSVDWMSTTWNSLSYITFLFTMGFFLQILIISISYVSIHLAIRQVTSTGESQRTTVARRAERKVACMLTLMVVCYLIAWLPYALFALTKVFHAVFGSSVMLIDVNGIGGYIPALLAKTSITYNPVIYVLFNTQICRNGPHFSFNQANVGESNRAVGNTRQVTINQPSAFDLPRISCIAESQLVSMQTDAISSEGSRKTLLLSKTYH</sequence>
<evidence type="ECO:0000256" key="1">
    <source>
        <dbReference type="ARBA" id="ARBA00004141"/>
    </source>
</evidence>
<keyword evidence="13" id="KW-1185">Reference proteome</keyword>
<keyword evidence="3 10" id="KW-0812">Transmembrane</keyword>
<dbReference type="SUPFAM" id="SSF81321">
    <property type="entry name" value="Family A G protein-coupled receptor-like"/>
    <property type="match status" value="1"/>
</dbReference>
<keyword evidence="5" id="KW-0297">G-protein coupled receptor</keyword>
<dbReference type="CDD" id="cd14969">
    <property type="entry name" value="7tmA_Opsins_type2_animals"/>
    <property type="match status" value="1"/>
</dbReference>
<dbReference type="Pfam" id="PF00001">
    <property type="entry name" value="7tm_1"/>
    <property type="match status" value="1"/>
</dbReference>
<keyword evidence="9" id="KW-0716">Sensory transduction</keyword>
<proteinExistence type="inferred from homology"/>
<dbReference type="GO" id="GO:0007601">
    <property type="term" value="P:visual perception"/>
    <property type="evidence" value="ECO:0007669"/>
    <property type="project" value="UniProtKB-KW"/>
</dbReference>
<comment type="subcellular location">
    <subcellularLocation>
        <location evidence="1">Membrane</location>
        <topology evidence="1">Multi-pass membrane protein</topology>
    </subcellularLocation>
</comment>
<dbReference type="PROSITE" id="PS50262">
    <property type="entry name" value="G_PROTEIN_RECEP_F1_2"/>
    <property type="match status" value="1"/>
</dbReference>
<evidence type="ECO:0000256" key="4">
    <source>
        <dbReference type="ARBA" id="ARBA00022989"/>
    </source>
</evidence>
<keyword evidence="7 12" id="KW-0675">Receptor</keyword>
<evidence type="ECO:0000256" key="9">
    <source>
        <dbReference type="ARBA" id="ARBA00023305"/>
    </source>
</evidence>
<dbReference type="PRINTS" id="PR00237">
    <property type="entry name" value="GPCRRHODOPSN"/>
</dbReference>
<dbReference type="STRING" id="35525.A0A164YWQ5"/>
<dbReference type="PANTHER" id="PTHR24240">
    <property type="entry name" value="OPSIN"/>
    <property type="match status" value="1"/>
</dbReference>
<evidence type="ECO:0000256" key="8">
    <source>
        <dbReference type="ARBA" id="ARBA00023224"/>
    </source>
</evidence>
<evidence type="ECO:0000256" key="10">
    <source>
        <dbReference type="SAM" id="Phobius"/>
    </source>
</evidence>
<dbReference type="Proteomes" id="UP000076858">
    <property type="component" value="Unassembled WGS sequence"/>
</dbReference>
<dbReference type="GO" id="GO:0016020">
    <property type="term" value="C:membrane"/>
    <property type="evidence" value="ECO:0007669"/>
    <property type="project" value="UniProtKB-SubCell"/>
</dbReference>
<feature type="transmembrane region" description="Helical" evidence="10">
    <location>
        <begin position="216"/>
        <end position="237"/>
    </location>
</feature>
<organism evidence="12 13">
    <name type="scientific">Daphnia magna</name>
    <dbReference type="NCBI Taxonomy" id="35525"/>
    <lineage>
        <taxon>Eukaryota</taxon>
        <taxon>Metazoa</taxon>
        <taxon>Ecdysozoa</taxon>
        <taxon>Arthropoda</taxon>
        <taxon>Crustacea</taxon>
        <taxon>Branchiopoda</taxon>
        <taxon>Diplostraca</taxon>
        <taxon>Cladocera</taxon>
        <taxon>Anomopoda</taxon>
        <taxon>Daphniidae</taxon>
        <taxon>Daphnia</taxon>
    </lineage>
</organism>
<comment type="caution">
    <text evidence="12">The sequence shown here is derived from an EMBL/GenBank/DDBJ whole genome shotgun (WGS) entry which is preliminary data.</text>
</comment>
<comment type="similarity">
    <text evidence="2">Belongs to the G-protein coupled receptor 1 family.</text>
</comment>
<feature type="transmembrane region" description="Helical" evidence="10">
    <location>
        <begin position="81"/>
        <end position="102"/>
    </location>
</feature>
<evidence type="ECO:0000313" key="12">
    <source>
        <dbReference type="EMBL" id="KZS15690.1"/>
    </source>
</evidence>
<keyword evidence="9" id="KW-0844">Vision</keyword>
<accession>A0A164YWQ5</accession>
<feature type="domain" description="G-protein coupled receptors family 1 profile" evidence="11">
    <location>
        <begin position="23"/>
        <end position="280"/>
    </location>
</feature>
<name>A0A164YWQ5_9CRUS</name>
<reference evidence="12 13" key="1">
    <citation type="submission" date="2016-03" db="EMBL/GenBank/DDBJ databases">
        <title>EvidentialGene: Evidence-directed Construction of Genes on Genomes.</title>
        <authorList>
            <person name="Gilbert D.G."/>
            <person name="Choi J.-H."/>
            <person name="Mockaitis K."/>
            <person name="Colbourne J."/>
            <person name="Pfrender M."/>
        </authorList>
    </citation>
    <scope>NUCLEOTIDE SEQUENCE [LARGE SCALE GENOMIC DNA]</scope>
    <source>
        <strain evidence="12 13">Xinb3</strain>
        <tissue evidence="12">Complete organism</tissue>
    </source>
</reference>
<feature type="transmembrane region" description="Helical" evidence="10">
    <location>
        <begin position="6"/>
        <end position="32"/>
    </location>
</feature>
<evidence type="ECO:0000313" key="13">
    <source>
        <dbReference type="Proteomes" id="UP000076858"/>
    </source>
</evidence>
<evidence type="ECO:0000256" key="3">
    <source>
        <dbReference type="ARBA" id="ARBA00022692"/>
    </source>
</evidence>
<evidence type="ECO:0000256" key="6">
    <source>
        <dbReference type="ARBA" id="ARBA00023136"/>
    </source>
</evidence>
<dbReference type="Gene3D" id="1.20.1070.10">
    <property type="entry name" value="Rhodopsin 7-helix transmembrane proteins"/>
    <property type="match status" value="1"/>
</dbReference>
<feature type="transmembrane region" description="Helical" evidence="10">
    <location>
        <begin position="122"/>
        <end position="146"/>
    </location>
</feature>
<keyword evidence="6 10" id="KW-0472">Membrane</keyword>
<dbReference type="InterPro" id="IPR000276">
    <property type="entry name" value="GPCR_Rhodpsn"/>
</dbReference>
<dbReference type="InterPro" id="IPR050125">
    <property type="entry name" value="GPCR_opsins"/>
</dbReference>
<gene>
    <name evidence="12" type="ORF">APZ42_018898</name>
</gene>
<protein>
    <submittedName>
        <fullName evidence="12">RPE-retinal G protein-coupled receptor</fullName>
    </submittedName>
</protein>
<evidence type="ECO:0000256" key="2">
    <source>
        <dbReference type="ARBA" id="ARBA00010663"/>
    </source>
</evidence>
<keyword evidence="8" id="KW-0807">Transducer</keyword>
<evidence type="ECO:0000259" key="11">
    <source>
        <dbReference type="PROSITE" id="PS50262"/>
    </source>
</evidence>
<dbReference type="OrthoDB" id="2101615at2759"/>
<dbReference type="GO" id="GO:0004930">
    <property type="term" value="F:G protein-coupled receptor activity"/>
    <property type="evidence" value="ECO:0007669"/>
    <property type="project" value="UniProtKB-KW"/>
</dbReference>